<sequence length="262" mass="29952">MSTHTFPIYKFVQPDSLKPQLPFEQGPAVVMETLTKDSHMDLNNNYLSASMQSVDFAAKWISYDENEIYPLQINFPEVDLIFSGDMRNSKISVCPSCLKNPKKYLCPQLHHIPSEIECIPLMQRRFLSPVFLHCSLGRSAGSNPYSEYRKLIGDVKFSRNMRALKLYSGVVGAFLSTHEEETWLTPNIFAAAKWLSQHNCYIKPLVQYISSLSANSQPFPTAYHSSGDTRAPPFQERDLVMPNGDFCTEIHNEDFHYMHLMA</sequence>
<dbReference type="Proteomes" id="UP000789572">
    <property type="component" value="Unassembled WGS sequence"/>
</dbReference>
<keyword evidence="2" id="KW-1185">Reference proteome</keyword>
<dbReference type="OrthoDB" id="2440770at2759"/>
<feature type="non-terminal residue" evidence="1">
    <location>
        <position position="262"/>
    </location>
</feature>
<evidence type="ECO:0000313" key="2">
    <source>
        <dbReference type="Proteomes" id="UP000789572"/>
    </source>
</evidence>
<accession>A0A9N9DK40</accession>
<dbReference type="AlphaFoldDB" id="A0A9N9DK40"/>
<organism evidence="1 2">
    <name type="scientific">Paraglomus occultum</name>
    <dbReference type="NCBI Taxonomy" id="144539"/>
    <lineage>
        <taxon>Eukaryota</taxon>
        <taxon>Fungi</taxon>
        <taxon>Fungi incertae sedis</taxon>
        <taxon>Mucoromycota</taxon>
        <taxon>Glomeromycotina</taxon>
        <taxon>Glomeromycetes</taxon>
        <taxon>Paraglomerales</taxon>
        <taxon>Paraglomeraceae</taxon>
        <taxon>Paraglomus</taxon>
    </lineage>
</organism>
<name>A0A9N9DK40_9GLOM</name>
<reference evidence="1" key="1">
    <citation type="submission" date="2021-06" db="EMBL/GenBank/DDBJ databases">
        <authorList>
            <person name="Kallberg Y."/>
            <person name="Tangrot J."/>
            <person name="Rosling A."/>
        </authorList>
    </citation>
    <scope>NUCLEOTIDE SEQUENCE</scope>
    <source>
        <strain evidence="1">IA702</strain>
    </source>
</reference>
<comment type="caution">
    <text evidence="1">The sequence shown here is derived from an EMBL/GenBank/DDBJ whole genome shotgun (WGS) entry which is preliminary data.</text>
</comment>
<evidence type="ECO:0000313" key="1">
    <source>
        <dbReference type="EMBL" id="CAG8638259.1"/>
    </source>
</evidence>
<proteinExistence type="predicted"/>
<protein>
    <submittedName>
        <fullName evidence="1">9492_t:CDS:1</fullName>
    </submittedName>
</protein>
<gene>
    <name evidence="1" type="ORF">POCULU_LOCUS9274</name>
</gene>
<dbReference type="EMBL" id="CAJVPJ010003305">
    <property type="protein sequence ID" value="CAG8638259.1"/>
    <property type="molecule type" value="Genomic_DNA"/>
</dbReference>